<dbReference type="InterPro" id="IPR017938">
    <property type="entry name" value="Riboflavin_synthase-like_b-brl"/>
</dbReference>
<organism evidence="2 3">
    <name type="scientific">Mucilaginibacter aquariorum</name>
    <dbReference type="NCBI Taxonomy" id="2967225"/>
    <lineage>
        <taxon>Bacteria</taxon>
        <taxon>Pseudomonadati</taxon>
        <taxon>Bacteroidota</taxon>
        <taxon>Sphingobacteriia</taxon>
        <taxon>Sphingobacteriales</taxon>
        <taxon>Sphingobacteriaceae</taxon>
        <taxon>Mucilaginibacter</taxon>
    </lineage>
</organism>
<feature type="domain" description="FAD-binding FR-type" evidence="1">
    <location>
        <begin position="1"/>
        <end position="102"/>
    </location>
</feature>
<evidence type="ECO:0000313" key="2">
    <source>
        <dbReference type="EMBL" id="MCQ6958371.1"/>
    </source>
</evidence>
<evidence type="ECO:0000313" key="3">
    <source>
        <dbReference type="Proteomes" id="UP001204376"/>
    </source>
</evidence>
<dbReference type="InterPro" id="IPR017927">
    <property type="entry name" value="FAD-bd_FR_type"/>
</dbReference>
<dbReference type="InterPro" id="IPR001433">
    <property type="entry name" value="OxRdtase_FAD/NAD-bd"/>
</dbReference>
<gene>
    <name evidence="2" type="ORF">NPE20_10395</name>
</gene>
<dbReference type="InterPro" id="IPR050415">
    <property type="entry name" value="MRET"/>
</dbReference>
<dbReference type="InterPro" id="IPR013112">
    <property type="entry name" value="FAD-bd_8"/>
</dbReference>
<dbReference type="Pfam" id="PF08022">
    <property type="entry name" value="FAD_binding_8"/>
    <property type="match status" value="1"/>
</dbReference>
<reference evidence="2 3" key="1">
    <citation type="submission" date="2022-07" db="EMBL/GenBank/DDBJ databases">
        <title>Mucilaginibacter sp. JC4.</title>
        <authorList>
            <person name="Le V."/>
            <person name="Ko S.-R."/>
            <person name="Ahn C.-Y."/>
            <person name="Oh H.-M."/>
        </authorList>
    </citation>
    <scope>NUCLEOTIDE SEQUENCE [LARGE SCALE GENOMIC DNA]</scope>
    <source>
        <strain evidence="2 3">JC4</strain>
    </source>
</reference>
<dbReference type="InterPro" id="IPR039261">
    <property type="entry name" value="FNR_nucleotide-bd"/>
</dbReference>
<dbReference type="Gene3D" id="2.40.30.10">
    <property type="entry name" value="Translation factors"/>
    <property type="match status" value="1"/>
</dbReference>
<dbReference type="Gene3D" id="3.40.50.80">
    <property type="entry name" value="Nucleotide-binding domain of ferredoxin-NADP reductase (FNR) module"/>
    <property type="match status" value="1"/>
</dbReference>
<protein>
    <submittedName>
        <fullName evidence="2">Flavodoxin reductase</fullName>
    </submittedName>
</protein>
<keyword evidence="3" id="KW-1185">Reference proteome</keyword>
<evidence type="ECO:0000259" key="1">
    <source>
        <dbReference type="PROSITE" id="PS51384"/>
    </source>
</evidence>
<dbReference type="PANTHER" id="PTHR47354">
    <property type="entry name" value="NADH OXIDOREDUCTASE HCR"/>
    <property type="match status" value="1"/>
</dbReference>
<dbReference type="Pfam" id="PF00175">
    <property type="entry name" value="NAD_binding_1"/>
    <property type="match status" value="1"/>
</dbReference>
<proteinExistence type="predicted"/>
<dbReference type="PANTHER" id="PTHR47354:SF5">
    <property type="entry name" value="PROTEIN RFBI"/>
    <property type="match status" value="1"/>
</dbReference>
<dbReference type="SUPFAM" id="SSF63380">
    <property type="entry name" value="Riboflavin synthase domain-like"/>
    <property type="match status" value="1"/>
</dbReference>
<comment type="caution">
    <text evidence="2">The sequence shown here is derived from an EMBL/GenBank/DDBJ whole genome shotgun (WGS) entry which is preliminary data.</text>
</comment>
<dbReference type="SUPFAM" id="SSF52343">
    <property type="entry name" value="Ferredoxin reductase-like, C-terminal NADP-linked domain"/>
    <property type="match status" value="1"/>
</dbReference>
<dbReference type="PRINTS" id="PR00409">
    <property type="entry name" value="PHDIOXRDTASE"/>
</dbReference>
<dbReference type="EMBL" id="JANHOH010000001">
    <property type="protein sequence ID" value="MCQ6958371.1"/>
    <property type="molecule type" value="Genomic_DNA"/>
</dbReference>
<name>A0ABT1T263_9SPHI</name>
<dbReference type="RefSeq" id="WP_256538546.1">
    <property type="nucleotide sequence ID" value="NZ_JANHOH010000001.1"/>
</dbReference>
<dbReference type="PROSITE" id="PS51384">
    <property type="entry name" value="FAD_FR"/>
    <property type="match status" value="1"/>
</dbReference>
<accession>A0ABT1T263</accession>
<sequence length="221" mass="24306">MEKHIVKILAVGHLTHNVKRFVVEKPAGYEFIPGQATDVAINRPGWTDQCRPFTFTSVPDADFLEFTIKIYTGHNGVTEQLAKLGPGDELLIHEVFGAIAYHGPGVFIAGGAGVTPFIAIFRQLKKTGLLAGNTLLFANHSPVDIILKDELTSLLGKDYIDIIRNGPPGISKKVIDKDLLAACIGREPKHFYICGPDEFTTDMVGLLHRLGIENKWIVIEH</sequence>
<dbReference type="Proteomes" id="UP001204376">
    <property type="component" value="Unassembled WGS sequence"/>
</dbReference>